<reference evidence="1" key="1">
    <citation type="submission" date="2021-06" db="EMBL/GenBank/DDBJ databases">
        <authorList>
            <person name="Kallberg Y."/>
            <person name="Tangrot J."/>
            <person name="Rosling A."/>
        </authorList>
    </citation>
    <scope>NUCLEOTIDE SEQUENCE</scope>
    <source>
        <strain evidence="1">UK204</strain>
    </source>
</reference>
<keyword evidence="2" id="KW-1185">Reference proteome</keyword>
<sequence length="87" mass="10115">MHGFAQDEHEGILEIWHFNIPYWLYFYIGAFHNRRKGRQVSWVRIWVVEFVPISDSLVICCDCCNWVVGLLKLGENGSITFSNGVPV</sequence>
<organism evidence="1 2">
    <name type="scientific">Funneliformis caledonium</name>
    <dbReference type="NCBI Taxonomy" id="1117310"/>
    <lineage>
        <taxon>Eukaryota</taxon>
        <taxon>Fungi</taxon>
        <taxon>Fungi incertae sedis</taxon>
        <taxon>Mucoromycota</taxon>
        <taxon>Glomeromycotina</taxon>
        <taxon>Glomeromycetes</taxon>
        <taxon>Glomerales</taxon>
        <taxon>Glomeraceae</taxon>
        <taxon>Funneliformis</taxon>
    </lineage>
</organism>
<protein>
    <submittedName>
        <fullName evidence="1">6122_t:CDS:1</fullName>
    </submittedName>
</protein>
<evidence type="ECO:0000313" key="1">
    <source>
        <dbReference type="EMBL" id="CAG8531468.1"/>
    </source>
</evidence>
<name>A0A9N9AKM8_9GLOM</name>
<accession>A0A9N9AKM8</accession>
<comment type="caution">
    <text evidence="1">The sequence shown here is derived from an EMBL/GenBank/DDBJ whole genome shotgun (WGS) entry which is preliminary data.</text>
</comment>
<dbReference type="EMBL" id="CAJVPQ010001090">
    <property type="protein sequence ID" value="CAG8531468.1"/>
    <property type="molecule type" value="Genomic_DNA"/>
</dbReference>
<gene>
    <name evidence="1" type="ORF">FCALED_LOCUS5195</name>
</gene>
<dbReference type="Proteomes" id="UP000789570">
    <property type="component" value="Unassembled WGS sequence"/>
</dbReference>
<proteinExistence type="predicted"/>
<evidence type="ECO:0000313" key="2">
    <source>
        <dbReference type="Proteomes" id="UP000789570"/>
    </source>
</evidence>
<dbReference type="AlphaFoldDB" id="A0A9N9AKM8"/>